<keyword evidence="4" id="KW-1185">Reference proteome</keyword>
<organism evidence="3 4">
    <name type="scientific">Flavobacterium restrictum</name>
    <dbReference type="NCBI Taxonomy" id="2594428"/>
    <lineage>
        <taxon>Bacteria</taxon>
        <taxon>Pseudomonadati</taxon>
        <taxon>Bacteroidota</taxon>
        <taxon>Flavobacteriia</taxon>
        <taxon>Flavobacteriales</taxon>
        <taxon>Flavobacteriaceae</taxon>
        <taxon>Flavobacterium</taxon>
    </lineage>
</organism>
<evidence type="ECO:0000313" key="4">
    <source>
        <dbReference type="Proteomes" id="UP000316371"/>
    </source>
</evidence>
<proteinExistence type="predicted"/>
<dbReference type="AlphaFoldDB" id="A0A553E912"/>
<sequence length="49" mass="5472">MELYTVQIKIAVPNAQSVSKLDVSKLTTGNYFLKMSTDKGSSTMKFIKE</sequence>
<reference evidence="3 4" key="1">
    <citation type="submission" date="2019-07" db="EMBL/GenBank/DDBJ databases">
        <title>Novel species of Flavobacterium.</title>
        <authorList>
            <person name="Liu Q."/>
            <person name="Xin Y.-H."/>
        </authorList>
    </citation>
    <scope>NUCLEOTIDE SEQUENCE [LARGE SCALE GENOMIC DNA]</scope>
    <source>
        <strain evidence="3 4">LB1R34</strain>
    </source>
</reference>
<accession>A0A553E912</accession>
<keyword evidence="1" id="KW-0732">Signal</keyword>
<dbReference type="NCBIfam" id="TIGR04183">
    <property type="entry name" value="Por_Secre_tail"/>
    <property type="match status" value="1"/>
</dbReference>
<evidence type="ECO:0000256" key="1">
    <source>
        <dbReference type="ARBA" id="ARBA00022729"/>
    </source>
</evidence>
<evidence type="ECO:0000259" key="2">
    <source>
        <dbReference type="Pfam" id="PF18962"/>
    </source>
</evidence>
<dbReference type="InterPro" id="IPR026444">
    <property type="entry name" value="Secre_tail"/>
</dbReference>
<dbReference type="Pfam" id="PF18962">
    <property type="entry name" value="Por_Secre_tail"/>
    <property type="match status" value="1"/>
</dbReference>
<protein>
    <submittedName>
        <fullName evidence="3">T9SS type A sorting domain-containing protein</fullName>
    </submittedName>
</protein>
<dbReference type="Proteomes" id="UP000316371">
    <property type="component" value="Unassembled WGS sequence"/>
</dbReference>
<dbReference type="EMBL" id="VJZT01000003">
    <property type="protein sequence ID" value="TRX41490.1"/>
    <property type="molecule type" value="Genomic_DNA"/>
</dbReference>
<gene>
    <name evidence="3" type="ORF">FNW21_05175</name>
</gene>
<name>A0A553E912_9FLAO</name>
<comment type="caution">
    <text evidence="3">The sequence shown here is derived from an EMBL/GenBank/DDBJ whole genome shotgun (WGS) entry which is preliminary data.</text>
</comment>
<feature type="domain" description="Secretion system C-terminal sorting" evidence="2">
    <location>
        <begin position="10"/>
        <end position="47"/>
    </location>
</feature>
<dbReference type="OrthoDB" id="9757947at2"/>
<evidence type="ECO:0000313" key="3">
    <source>
        <dbReference type="EMBL" id="TRX41490.1"/>
    </source>
</evidence>